<keyword evidence="4" id="KW-1185">Reference proteome</keyword>
<accession>A0AAE0B634</accession>
<sequence>MLFQVAFIQVIPLRWISWLLTPQVVGNSQINLELNCLSRNLQLCRKPKRTFIGMSEMHLRSGKKESTCLLIFSQITQRQDGIEDDNADEYGYVTEFEKGTAQALGPATAEQIDTEINGSKPDEDSLAADHRDNATEKEIYK</sequence>
<keyword evidence="2" id="KW-0732">Signal</keyword>
<organism evidence="3 4">
    <name type="scientific">Dipteronia sinensis</name>
    <dbReference type="NCBI Taxonomy" id="43782"/>
    <lineage>
        <taxon>Eukaryota</taxon>
        <taxon>Viridiplantae</taxon>
        <taxon>Streptophyta</taxon>
        <taxon>Embryophyta</taxon>
        <taxon>Tracheophyta</taxon>
        <taxon>Spermatophyta</taxon>
        <taxon>Magnoliopsida</taxon>
        <taxon>eudicotyledons</taxon>
        <taxon>Gunneridae</taxon>
        <taxon>Pentapetalae</taxon>
        <taxon>rosids</taxon>
        <taxon>malvids</taxon>
        <taxon>Sapindales</taxon>
        <taxon>Sapindaceae</taxon>
        <taxon>Hippocastanoideae</taxon>
        <taxon>Acereae</taxon>
        <taxon>Dipteronia</taxon>
    </lineage>
</organism>
<reference evidence="3" key="1">
    <citation type="journal article" date="2023" name="Plant J.">
        <title>Genome sequences and population genomics provide insights into the demographic history, inbreeding, and mutation load of two 'living fossil' tree species of Dipteronia.</title>
        <authorList>
            <person name="Feng Y."/>
            <person name="Comes H.P."/>
            <person name="Chen J."/>
            <person name="Zhu S."/>
            <person name="Lu R."/>
            <person name="Zhang X."/>
            <person name="Li P."/>
            <person name="Qiu J."/>
            <person name="Olsen K.M."/>
            <person name="Qiu Y."/>
        </authorList>
    </citation>
    <scope>NUCLEOTIDE SEQUENCE</scope>
    <source>
        <strain evidence="3">NBL</strain>
    </source>
</reference>
<evidence type="ECO:0000256" key="2">
    <source>
        <dbReference type="SAM" id="SignalP"/>
    </source>
</evidence>
<gene>
    <name evidence="3" type="ORF">Dsin_002433</name>
</gene>
<dbReference type="EMBL" id="JANJYJ010000001">
    <property type="protein sequence ID" value="KAK3230552.1"/>
    <property type="molecule type" value="Genomic_DNA"/>
</dbReference>
<feature type="compositionally biased region" description="Basic and acidic residues" evidence="1">
    <location>
        <begin position="120"/>
        <end position="141"/>
    </location>
</feature>
<proteinExistence type="predicted"/>
<comment type="caution">
    <text evidence="3">The sequence shown here is derived from an EMBL/GenBank/DDBJ whole genome shotgun (WGS) entry which is preliminary data.</text>
</comment>
<feature type="chain" id="PRO_5042243644" evidence="2">
    <location>
        <begin position="27"/>
        <end position="141"/>
    </location>
</feature>
<dbReference type="AlphaFoldDB" id="A0AAE0B634"/>
<protein>
    <submittedName>
        <fullName evidence="3">Uncharacterized protein</fullName>
    </submittedName>
</protein>
<feature type="region of interest" description="Disordered" evidence="1">
    <location>
        <begin position="116"/>
        <end position="141"/>
    </location>
</feature>
<feature type="signal peptide" evidence="2">
    <location>
        <begin position="1"/>
        <end position="26"/>
    </location>
</feature>
<evidence type="ECO:0000313" key="4">
    <source>
        <dbReference type="Proteomes" id="UP001281410"/>
    </source>
</evidence>
<dbReference type="Proteomes" id="UP001281410">
    <property type="component" value="Unassembled WGS sequence"/>
</dbReference>
<name>A0AAE0B634_9ROSI</name>
<evidence type="ECO:0000313" key="3">
    <source>
        <dbReference type="EMBL" id="KAK3230552.1"/>
    </source>
</evidence>
<evidence type="ECO:0000256" key="1">
    <source>
        <dbReference type="SAM" id="MobiDB-lite"/>
    </source>
</evidence>